<reference evidence="2 3" key="1">
    <citation type="submission" date="2020-03" db="EMBL/GenBank/DDBJ databases">
        <authorList>
            <person name="Lai Q."/>
        </authorList>
    </citation>
    <scope>NUCLEOTIDE SEQUENCE [LARGE SCALE GENOMIC DNA]</scope>
    <source>
        <strain evidence="2 3">CCUG 25036</strain>
    </source>
</reference>
<accession>A0A7X5U8F0</accession>
<evidence type="ECO:0000313" key="3">
    <source>
        <dbReference type="Proteomes" id="UP000490980"/>
    </source>
</evidence>
<feature type="region of interest" description="Disordered" evidence="1">
    <location>
        <begin position="18"/>
        <end position="55"/>
    </location>
</feature>
<proteinExistence type="predicted"/>
<comment type="caution">
    <text evidence="2">The sequence shown here is derived from an EMBL/GenBank/DDBJ whole genome shotgun (WGS) entry which is preliminary data.</text>
</comment>
<sequence length="112" mass="12832">MNSSGKYDFRQFQEELAALDRKISDRKPEPKPVPEAKPKPEPKPRGRPKKVDPLAGAREEFEALRVRYSLSVADVVAWFPEEEGIAYLQGLLATDMKPRRRRKSKDDPPEAE</sequence>
<gene>
    <name evidence="2" type="ORF">HBF25_04815</name>
</gene>
<feature type="region of interest" description="Disordered" evidence="1">
    <location>
        <begin position="91"/>
        <end position="112"/>
    </location>
</feature>
<organism evidence="2 3">
    <name type="scientific">Luteibacter anthropi</name>
    <dbReference type="NCBI Taxonomy" id="564369"/>
    <lineage>
        <taxon>Bacteria</taxon>
        <taxon>Pseudomonadati</taxon>
        <taxon>Pseudomonadota</taxon>
        <taxon>Gammaproteobacteria</taxon>
        <taxon>Lysobacterales</taxon>
        <taxon>Rhodanobacteraceae</taxon>
        <taxon>Luteibacter</taxon>
    </lineage>
</organism>
<keyword evidence="3" id="KW-1185">Reference proteome</keyword>
<dbReference type="RefSeq" id="WP_166946800.1">
    <property type="nucleotide sequence ID" value="NZ_CP077072.1"/>
</dbReference>
<name>A0A7X5U8F0_9GAMM</name>
<protein>
    <submittedName>
        <fullName evidence="2">2-hydroxyacyl-CoA dehydratase</fullName>
    </submittedName>
</protein>
<dbReference type="Proteomes" id="UP000490980">
    <property type="component" value="Unassembled WGS sequence"/>
</dbReference>
<evidence type="ECO:0000256" key="1">
    <source>
        <dbReference type="SAM" id="MobiDB-lite"/>
    </source>
</evidence>
<dbReference type="EMBL" id="JAARLZ010000002">
    <property type="protein sequence ID" value="NII05712.1"/>
    <property type="molecule type" value="Genomic_DNA"/>
</dbReference>
<dbReference type="AlphaFoldDB" id="A0A7X5U8F0"/>
<evidence type="ECO:0000313" key="2">
    <source>
        <dbReference type="EMBL" id="NII05712.1"/>
    </source>
</evidence>